<gene>
    <name evidence="1" type="ORF">Vqi01_15370</name>
</gene>
<protein>
    <recommendedName>
        <fullName evidence="3">YbaB/EbfC family nucleoid-associated protein</fullName>
    </recommendedName>
</protein>
<dbReference type="InterPro" id="IPR036894">
    <property type="entry name" value="YbaB-like_sf"/>
</dbReference>
<keyword evidence="2" id="KW-1185">Reference proteome</keyword>
<sequence>MTSPLHSKFEQAYAEFAKQQSGVSEFERKLAEASTTVTAKNRAVIVTVDGQGDLTELKFPTNAYRTMAPAELSSLLVETIKSAREQARESATELLQAHLPAGGLAFDMLDNPVDFDEILTEAVRAAGRMFPDAPQATERTDGPR</sequence>
<dbReference type="Proteomes" id="UP000653076">
    <property type="component" value="Unassembled WGS sequence"/>
</dbReference>
<dbReference type="EMBL" id="BOPC01000018">
    <property type="protein sequence ID" value="GIJ26375.1"/>
    <property type="molecule type" value="Genomic_DNA"/>
</dbReference>
<accession>A0ABQ4J8S2</accession>
<dbReference type="InterPro" id="IPR004401">
    <property type="entry name" value="YbaB/EbfC"/>
</dbReference>
<organism evidence="1 2">
    <name type="scientific">Micromonospora qiuiae</name>
    <dbReference type="NCBI Taxonomy" id="502268"/>
    <lineage>
        <taxon>Bacteria</taxon>
        <taxon>Bacillati</taxon>
        <taxon>Actinomycetota</taxon>
        <taxon>Actinomycetes</taxon>
        <taxon>Micromonosporales</taxon>
        <taxon>Micromonosporaceae</taxon>
        <taxon>Micromonospora</taxon>
    </lineage>
</organism>
<dbReference type="Pfam" id="PF02575">
    <property type="entry name" value="YbaB_DNA_bd"/>
    <property type="match status" value="1"/>
</dbReference>
<name>A0ABQ4J8S2_9ACTN</name>
<evidence type="ECO:0008006" key="3">
    <source>
        <dbReference type="Google" id="ProtNLM"/>
    </source>
</evidence>
<dbReference type="RefSeq" id="WP_204033894.1">
    <property type="nucleotide sequence ID" value="NZ_BOPC01000018.1"/>
</dbReference>
<proteinExistence type="predicted"/>
<comment type="caution">
    <text evidence="1">The sequence shown here is derived from an EMBL/GenBank/DDBJ whole genome shotgun (WGS) entry which is preliminary data.</text>
</comment>
<dbReference type="Gene3D" id="3.30.1310.10">
    <property type="entry name" value="Nucleoid-associated protein YbaB-like domain"/>
    <property type="match status" value="1"/>
</dbReference>
<reference evidence="1 2" key="1">
    <citation type="submission" date="2021-01" db="EMBL/GenBank/DDBJ databases">
        <title>Whole genome shotgun sequence of Verrucosispora qiuiae NBRC 106684.</title>
        <authorList>
            <person name="Komaki H."/>
            <person name="Tamura T."/>
        </authorList>
    </citation>
    <scope>NUCLEOTIDE SEQUENCE [LARGE SCALE GENOMIC DNA]</scope>
    <source>
        <strain evidence="1 2">NBRC 106684</strain>
    </source>
</reference>
<dbReference type="SUPFAM" id="SSF82607">
    <property type="entry name" value="YbaB-like"/>
    <property type="match status" value="1"/>
</dbReference>
<evidence type="ECO:0000313" key="2">
    <source>
        <dbReference type="Proteomes" id="UP000653076"/>
    </source>
</evidence>
<evidence type="ECO:0000313" key="1">
    <source>
        <dbReference type="EMBL" id="GIJ26375.1"/>
    </source>
</evidence>